<feature type="domain" description="Malonyl-CoA:ACP transacylase (MAT)" evidence="8">
    <location>
        <begin position="1"/>
        <end position="289"/>
    </location>
</feature>
<dbReference type="GO" id="GO:0006633">
    <property type="term" value="P:fatty acid biosynthetic process"/>
    <property type="evidence" value="ECO:0007669"/>
    <property type="project" value="TreeGrafter"/>
</dbReference>
<dbReference type="PIRSF" id="PIRSF000446">
    <property type="entry name" value="Mct"/>
    <property type="match status" value="1"/>
</dbReference>
<evidence type="ECO:0000256" key="2">
    <source>
        <dbReference type="ARBA" id="ARBA00018953"/>
    </source>
</evidence>
<evidence type="ECO:0000256" key="7">
    <source>
        <dbReference type="PIRSR" id="PIRSR000446-1"/>
    </source>
</evidence>
<proteinExistence type="inferred from homology"/>
<keyword evidence="3 6" id="KW-0808">Transferase</keyword>
<gene>
    <name evidence="9" type="primary">fabD</name>
    <name evidence="9" type="ORF">MAE02_35410</name>
</gene>
<evidence type="ECO:0000256" key="4">
    <source>
        <dbReference type="ARBA" id="ARBA00023315"/>
    </source>
</evidence>
<dbReference type="InterPro" id="IPR016035">
    <property type="entry name" value="Acyl_Trfase/lysoPLipase"/>
</dbReference>
<dbReference type="Pfam" id="PF00698">
    <property type="entry name" value="Acyl_transf_1"/>
    <property type="match status" value="1"/>
</dbReference>
<feature type="active site" evidence="7">
    <location>
        <position position="79"/>
    </location>
</feature>
<keyword evidence="10" id="KW-1185">Reference proteome</keyword>
<evidence type="ECO:0000256" key="6">
    <source>
        <dbReference type="PIRNR" id="PIRNR000446"/>
    </source>
</evidence>
<keyword evidence="4 6" id="KW-0012">Acyltransferase</keyword>
<dbReference type="Gene3D" id="3.40.366.10">
    <property type="entry name" value="Malonyl-Coenzyme A Acyl Carrier Protein, domain 2"/>
    <property type="match status" value="1"/>
</dbReference>
<reference evidence="9 10" key="1">
    <citation type="submission" date="2019-07" db="EMBL/GenBank/DDBJ databases">
        <title>Whole genome shotgun sequence of Microvirga aerophila NBRC 106136.</title>
        <authorList>
            <person name="Hosoyama A."/>
            <person name="Uohara A."/>
            <person name="Ohji S."/>
            <person name="Ichikawa N."/>
        </authorList>
    </citation>
    <scope>NUCLEOTIDE SEQUENCE [LARGE SCALE GENOMIC DNA]</scope>
    <source>
        <strain evidence="9 10">NBRC 106136</strain>
    </source>
</reference>
<accession>A0A512BVA1</accession>
<comment type="similarity">
    <text evidence="6">Belongs to the fabD family.</text>
</comment>
<dbReference type="PANTHER" id="PTHR42681">
    <property type="entry name" value="MALONYL-COA-ACYL CARRIER PROTEIN TRANSACYLASE, MITOCHONDRIAL"/>
    <property type="match status" value="1"/>
</dbReference>
<evidence type="ECO:0000256" key="3">
    <source>
        <dbReference type="ARBA" id="ARBA00022679"/>
    </source>
</evidence>
<dbReference type="SUPFAM" id="SSF52151">
    <property type="entry name" value="FabD/lysophospholipase-like"/>
    <property type="match status" value="1"/>
</dbReference>
<comment type="caution">
    <text evidence="9">The sequence shown here is derived from an EMBL/GenBank/DDBJ whole genome shotgun (WGS) entry which is preliminary data.</text>
</comment>
<dbReference type="SUPFAM" id="SSF55048">
    <property type="entry name" value="Probable ACP-binding domain of malonyl-CoA ACP transacylase"/>
    <property type="match status" value="1"/>
</dbReference>
<organism evidence="9 10">
    <name type="scientific">Microvirga aerophila</name>
    <dbReference type="NCBI Taxonomy" id="670291"/>
    <lineage>
        <taxon>Bacteria</taxon>
        <taxon>Pseudomonadati</taxon>
        <taxon>Pseudomonadota</taxon>
        <taxon>Alphaproteobacteria</taxon>
        <taxon>Hyphomicrobiales</taxon>
        <taxon>Methylobacteriaceae</taxon>
        <taxon>Microvirga</taxon>
    </lineage>
</organism>
<dbReference type="PANTHER" id="PTHR42681:SF1">
    <property type="entry name" value="MALONYL-COA-ACYL CARRIER PROTEIN TRANSACYLASE, MITOCHONDRIAL"/>
    <property type="match status" value="1"/>
</dbReference>
<dbReference type="GO" id="GO:0005829">
    <property type="term" value="C:cytosol"/>
    <property type="evidence" value="ECO:0007669"/>
    <property type="project" value="TreeGrafter"/>
</dbReference>
<dbReference type="InterPro" id="IPR024925">
    <property type="entry name" value="Malonyl_CoA-ACP_transAc"/>
</dbReference>
<dbReference type="EMBL" id="BJYU01000049">
    <property type="protein sequence ID" value="GEO15845.1"/>
    <property type="molecule type" value="Genomic_DNA"/>
</dbReference>
<dbReference type="InterPro" id="IPR050858">
    <property type="entry name" value="Mal-CoA-ACP_Trans/PKS_FabD"/>
</dbReference>
<name>A0A512BVA1_9HYPH</name>
<dbReference type="InterPro" id="IPR014043">
    <property type="entry name" value="Acyl_transferase_dom"/>
</dbReference>
<dbReference type="FunFam" id="3.30.70.250:FF:000001">
    <property type="entry name" value="Malonyl CoA-acyl carrier protein transacylase"/>
    <property type="match status" value="1"/>
</dbReference>
<dbReference type="InterPro" id="IPR016036">
    <property type="entry name" value="Malonyl_transacylase_ACP-bd"/>
</dbReference>
<dbReference type="GO" id="GO:0004314">
    <property type="term" value="F:[acyl-carrier-protein] S-malonyltransferase activity"/>
    <property type="evidence" value="ECO:0007669"/>
    <property type="project" value="UniProtKB-EC"/>
</dbReference>
<dbReference type="AlphaFoldDB" id="A0A512BVA1"/>
<evidence type="ECO:0000256" key="1">
    <source>
        <dbReference type="ARBA" id="ARBA00013258"/>
    </source>
</evidence>
<dbReference type="InterPro" id="IPR004410">
    <property type="entry name" value="Malonyl_CoA-ACP_transAc_FabD"/>
</dbReference>
<dbReference type="Gene3D" id="3.30.70.250">
    <property type="entry name" value="Malonyl-CoA ACP transacylase, ACP-binding"/>
    <property type="match status" value="1"/>
</dbReference>
<dbReference type="NCBIfam" id="TIGR00128">
    <property type="entry name" value="fabD"/>
    <property type="match status" value="1"/>
</dbReference>
<evidence type="ECO:0000313" key="9">
    <source>
        <dbReference type="EMBL" id="GEO15845.1"/>
    </source>
</evidence>
<evidence type="ECO:0000256" key="5">
    <source>
        <dbReference type="ARBA" id="ARBA00048462"/>
    </source>
</evidence>
<dbReference type="InterPro" id="IPR001227">
    <property type="entry name" value="Ac_transferase_dom_sf"/>
</dbReference>
<evidence type="ECO:0000259" key="8">
    <source>
        <dbReference type="SMART" id="SM00827"/>
    </source>
</evidence>
<sequence>MGKALAESFPQAKAVFDEVDDALSQKLSSIMWEGPAEDLTLTANTQPALMAVSLAAIRVLEAEAGLDLKRHADFLAGHSLGEYSALAAAGSLSIGDTARLLRIRGNAMQNAVPVGQGAMAALLGLEFDAALEVAHAAAQGEVCDAANDNGGAQVVVSGHKSAVERAVAIAQEKGAKRAVMLAVSAPFHCALMQPAADAMRDALARVTVNAPVVPVVANVEAAPITDPDAIRSALVRQVTGTVRWRESVAYMASQGVEAFYEVGPGKVLTGLVKRIAAGASAVAIGSPDDVTAFKASLQG</sequence>
<feature type="active site" evidence="7">
    <location>
        <position position="188"/>
    </location>
</feature>
<dbReference type="Proteomes" id="UP000321085">
    <property type="component" value="Unassembled WGS sequence"/>
</dbReference>
<comment type="catalytic activity">
    <reaction evidence="5 6">
        <text>holo-[ACP] + malonyl-CoA = malonyl-[ACP] + CoA</text>
        <dbReference type="Rhea" id="RHEA:41792"/>
        <dbReference type="Rhea" id="RHEA-COMP:9623"/>
        <dbReference type="Rhea" id="RHEA-COMP:9685"/>
        <dbReference type="ChEBI" id="CHEBI:57287"/>
        <dbReference type="ChEBI" id="CHEBI:57384"/>
        <dbReference type="ChEBI" id="CHEBI:64479"/>
        <dbReference type="ChEBI" id="CHEBI:78449"/>
        <dbReference type="EC" id="2.3.1.39"/>
    </reaction>
</comment>
<evidence type="ECO:0000313" key="10">
    <source>
        <dbReference type="Proteomes" id="UP000321085"/>
    </source>
</evidence>
<dbReference type="EC" id="2.3.1.39" evidence="1 6"/>
<dbReference type="SMART" id="SM00827">
    <property type="entry name" value="PKS_AT"/>
    <property type="match status" value="1"/>
</dbReference>
<protein>
    <recommendedName>
        <fullName evidence="2 6">Malonyl CoA-acyl carrier protein transacylase</fullName>
        <ecNumber evidence="1 6">2.3.1.39</ecNumber>
    </recommendedName>
</protein>